<dbReference type="EMBL" id="JAODUO010000613">
    <property type="protein sequence ID" value="KAK2177201.1"/>
    <property type="molecule type" value="Genomic_DNA"/>
</dbReference>
<dbReference type="Proteomes" id="UP001209878">
    <property type="component" value="Unassembled WGS sequence"/>
</dbReference>
<protein>
    <submittedName>
        <fullName evidence="1">Uncharacterized protein</fullName>
    </submittedName>
</protein>
<proteinExistence type="predicted"/>
<organism evidence="1 2">
    <name type="scientific">Ridgeia piscesae</name>
    <name type="common">Tubeworm</name>
    <dbReference type="NCBI Taxonomy" id="27915"/>
    <lineage>
        <taxon>Eukaryota</taxon>
        <taxon>Metazoa</taxon>
        <taxon>Spiralia</taxon>
        <taxon>Lophotrochozoa</taxon>
        <taxon>Annelida</taxon>
        <taxon>Polychaeta</taxon>
        <taxon>Sedentaria</taxon>
        <taxon>Canalipalpata</taxon>
        <taxon>Sabellida</taxon>
        <taxon>Siboglinidae</taxon>
        <taxon>Ridgeia</taxon>
    </lineage>
</organism>
<comment type="caution">
    <text evidence="1">The sequence shown here is derived from an EMBL/GenBank/DDBJ whole genome shotgun (WGS) entry which is preliminary data.</text>
</comment>
<evidence type="ECO:0000313" key="1">
    <source>
        <dbReference type="EMBL" id="KAK2177201.1"/>
    </source>
</evidence>
<reference evidence="1" key="1">
    <citation type="journal article" date="2023" name="Mol. Biol. Evol.">
        <title>Third-Generation Sequencing Reveals the Adaptive Role of the Epigenome in Three Deep-Sea Polychaetes.</title>
        <authorList>
            <person name="Perez M."/>
            <person name="Aroh O."/>
            <person name="Sun Y."/>
            <person name="Lan Y."/>
            <person name="Juniper S.K."/>
            <person name="Young C.R."/>
            <person name="Angers B."/>
            <person name="Qian P.Y."/>
        </authorList>
    </citation>
    <scope>NUCLEOTIDE SEQUENCE</scope>
    <source>
        <strain evidence="1">R07B-5</strain>
    </source>
</reference>
<sequence>MLVVARRILCLTTGPGFRFTSPASSRINANLNVGVERGIGSNFRLKQRLRHGRLCRYVKDSCVLIYFEGVEMTSDQCASLPHKVKSWLLEAAEQHNSKTLNKNSGDI</sequence>
<dbReference type="AlphaFoldDB" id="A0AAD9KTJ3"/>
<accession>A0AAD9KTJ3</accession>
<gene>
    <name evidence="1" type="ORF">NP493_613g00036</name>
</gene>
<evidence type="ECO:0000313" key="2">
    <source>
        <dbReference type="Proteomes" id="UP001209878"/>
    </source>
</evidence>
<name>A0AAD9KTJ3_RIDPI</name>
<keyword evidence="2" id="KW-1185">Reference proteome</keyword>